<accession>A0ABD0QSA7</accession>
<protein>
    <submittedName>
        <fullName evidence="2">Uncharacterized protein</fullName>
    </submittedName>
</protein>
<dbReference type="Proteomes" id="UP001529510">
    <property type="component" value="Unassembled WGS sequence"/>
</dbReference>
<evidence type="ECO:0000313" key="3">
    <source>
        <dbReference type="Proteomes" id="UP001529510"/>
    </source>
</evidence>
<feature type="compositionally biased region" description="Polar residues" evidence="1">
    <location>
        <begin position="100"/>
        <end position="116"/>
    </location>
</feature>
<reference evidence="2 3" key="1">
    <citation type="submission" date="2024-05" db="EMBL/GenBank/DDBJ databases">
        <title>Genome sequencing and assembly of Indian major carp, Cirrhinus mrigala (Hamilton, 1822).</title>
        <authorList>
            <person name="Mohindra V."/>
            <person name="Chowdhury L.M."/>
            <person name="Lal K."/>
            <person name="Jena J.K."/>
        </authorList>
    </citation>
    <scope>NUCLEOTIDE SEQUENCE [LARGE SCALE GENOMIC DNA]</scope>
    <source>
        <strain evidence="2">CM1030</strain>
        <tissue evidence="2">Blood</tissue>
    </source>
</reference>
<comment type="caution">
    <text evidence="2">The sequence shown here is derived from an EMBL/GenBank/DDBJ whole genome shotgun (WGS) entry which is preliminary data.</text>
</comment>
<name>A0ABD0QSA7_CIRMR</name>
<proteinExistence type="predicted"/>
<feature type="non-terminal residue" evidence="2">
    <location>
        <position position="199"/>
    </location>
</feature>
<feature type="region of interest" description="Disordered" evidence="1">
    <location>
        <begin position="48"/>
        <end position="168"/>
    </location>
</feature>
<evidence type="ECO:0000256" key="1">
    <source>
        <dbReference type="SAM" id="MobiDB-lite"/>
    </source>
</evidence>
<organism evidence="2 3">
    <name type="scientific">Cirrhinus mrigala</name>
    <name type="common">Mrigala</name>
    <dbReference type="NCBI Taxonomy" id="683832"/>
    <lineage>
        <taxon>Eukaryota</taxon>
        <taxon>Metazoa</taxon>
        <taxon>Chordata</taxon>
        <taxon>Craniata</taxon>
        <taxon>Vertebrata</taxon>
        <taxon>Euteleostomi</taxon>
        <taxon>Actinopterygii</taxon>
        <taxon>Neopterygii</taxon>
        <taxon>Teleostei</taxon>
        <taxon>Ostariophysi</taxon>
        <taxon>Cypriniformes</taxon>
        <taxon>Cyprinidae</taxon>
        <taxon>Labeoninae</taxon>
        <taxon>Labeonini</taxon>
        <taxon>Cirrhinus</taxon>
    </lineage>
</organism>
<keyword evidence="3" id="KW-1185">Reference proteome</keyword>
<evidence type="ECO:0000313" key="2">
    <source>
        <dbReference type="EMBL" id="KAL0189099.1"/>
    </source>
</evidence>
<dbReference type="EMBL" id="JAMKFB020000007">
    <property type="protein sequence ID" value="KAL0189099.1"/>
    <property type="molecule type" value="Genomic_DNA"/>
</dbReference>
<feature type="compositionally biased region" description="Polar residues" evidence="1">
    <location>
        <begin position="53"/>
        <end position="65"/>
    </location>
</feature>
<gene>
    <name evidence="2" type="ORF">M9458_016198</name>
</gene>
<dbReference type="AlphaFoldDB" id="A0ABD0QSA7"/>
<sequence>ILRPQPVPCIAMPPLCHAVREPGCACQTFCQPQLCCLHCRPTQSVPLDKFPSQCPQATRRSSPPSLHSCWEADASVPVHPPGAQPIQQSTSHPGSDPVQHGTSLASPRQPAGSNNHPLPELLPANSNQTVMDGRNSAPGQPPSERGQTSAPIAASGQEASPDKELPLVHNQAQVQTTTETSNQPMIELQPIIARIIDDR</sequence>
<feature type="non-terminal residue" evidence="2">
    <location>
        <position position="1"/>
    </location>
</feature>